<dbReference type="PROSITE" id="PS51017">
    <property type="entry name" value="CCT"/>
    <property type="match status" value="1"/>
</dbReference>
<dbReference type="InterPro" id="IPR010402">
    <property type="entry name" value="CCT_domain"/>
</dbReference>
<comment type="subcellular location">
    <subcellularLocation>
        <location evidence="1 3">Nucleus</location>
    </subcellularLocation>
</comment>
<dbReference type="EMBL" id="BAABME010002533">
    <property type="protein sequence ID" value="GAA0155067.1"/>
    <property type="molecule type" value="Genomic_DNA"/>
</dbReference>
<dbReference type="InterPro" id="IPR052453">
    <property type="entry name" value="CONSTANS-like_ZF"/>
</dbReference>
<evidence type="ECO:0000313" key="6">
    <source>
        <dbReference type="EMBL" id="GAA0155067.1"/>
    </source>
</evidence>
<dbReference type="AlphaFoldDB" id="A0AAV3PYL0"/>
<comment type="caution">
    <text evidence="6">The sequence shown here is derived from an EMBL/GenBank/DDBJ whole genome shotgun (WGS) entry which is preliminary data.</text>
</comment>
<evidence type="ECO:0000256" key="2">
    <source>
        <dbReference type="ARBA" id="ARBA00023242"/>
    </source>
</evidence>
<keyword evidence="2 3" id="KW-0539">Nucleus</keyword>
<dbReference type="Pfam" id="PF06203">
    <property type="entry name" value="CCT"/>
    <property type="match status" value="1"/>
</dbReference>
<dbReference type="PANTHER" id="PTHR31874">
    <property type="entry name" value="CCT MOTIF FAMILY PROTEIN, EXPRESSED"/>
    <property type="match status" value="1"/>
</dbReference>
<dbReference type="GO" id="GO:0005634">
    <property type="term" value="C:nucleus"/>
    <property type="evidence" value="ECO:0007669"/>
    <property type="project" value="UniProtKB-SubCell"/>
</dbReference>
<evidence type="ECO:0000256" key="4">
    <source>
        <dbReference type="SAM" id="MobiDB-lite"/>
    </source>
</evidence>
<organism evidence="6 7">
    <name type="scientific">Lithospermum erythrorhizon</name>
    <name type="common">Purple gromwell</name>
    <name type="synonym">Lithospermum officinale var. erythrorhizon</name>
    <dbReference type="NCBI Taxonomy" id="34254"/>
    <lineage>
        <taxon>Eukaryota</taxon>
        <taxon>Viridiplantae</taxon>
        <taxon>Streptophyta</taxon>
        <taxon>Embryophyta</taxon>
        <taxon>Tracheophyta</taxon>
        <taxon>Spermatophyta</taxon>
        <taxon>Magnoliopsida</taxon>
        <taxon>eudicotyledons</taxon>
        <taxon>Gunneridae</taxon>
        <taxon>Pentapetalae</taxon>
        <taxon>asterids</taxon>
        <taxon>lamiids</taxon>
        <taxon>Boraginales</taxon>
        <taxon>Boraginaceae</taxon>
        <taxon>Boraginoideae</taxon>
        <taxon>Lithospermeae</taxon>
        <taxon>Lithospermum</taxon>
    </lineage>
</organism>
<dbReference type="PANTHER" id="PTHR31874:SF25">
    <property type="entry name" value="CCT MOTIF FAMILY PROTEIN"/>
    <property type="match status" value="1"/>
</dbReference>
<accession>A0AAV3PYL0</accession>
<name>A0AAV3PYL0_LITER</name>
<dbReference type="GO" id="GO:0006355">
    <property type="term" value="P:regulation of DNA-templated transcription"/>
    <property type="evidence" value="ECO:0007669"/>
    <property type="project" value="TreeGrafter"/>
</dbReference>
<dbReference type="Proteomes" id="UP001454036">
    <property type="component" value="Unassembled WGS sequence"/>
</dbReference>
<evidence type="ECO:0000313" key="7">
    <source>
        <dbReference type="Proteomes" id="UP001454036"/>
    </source>
</evidence>
<feature type="domain" description="CCT" evidence="5">
    <location>
        <begin position="271"/>
        <end position="313"/>
    </location>
</feature>
<sequence length="314" mass="35815">MKNRAKNPPSSRKSKRTRTKKPKFLSLVQLGPDKLPQQPPFEKHQIQLNLFPLHPDHDDQQNMAHLFSAEDGDGGATSITSLLGSADTDGGAFSNFTPDSQNVRTGPAALVRTALRNYRGREESEERWVSYSEVVEKRTSEEVSSCYDFVVNYQKQRRNNINDSIINNISPKSNSLALKLDYDEIMDAWSDRGPLYIHGESSLQIVPDHILLVNHDTPSNGLQDESGANDTWRVPELAWIENVSNGNSSSVTQDKVEAVGEEYHWKIGGQRQASIRRYKEKRQNRLFAKRIRYQVRKLNAEKRPRVKGRFVKRS</sequence>
<keyword evidence="7" id="KW-1185">Reference proteome</keyword>
<feature type="compositionally biased region" description="Basic residues" evidence="4">
    <location>
        <begin position="12"/>
        <end position="23"/>
    </location>
</feature>
<feature type="region of interest" description="Disordered" evidence="4">
    <location>
        <begin position="1"/>
        <end position="40"/>
    </location>
</feature>
<protein>
    <recommendedName>
        <fullName evidence="5">CCT domain-containing protein</fullName>
    </recommendedName>
</protein>
<evidence type="ECO:0000259" key="5">
    <source>
        <dbReference type="PROSITE" id="PS51017"/>
    </source>
</evidence>
<proteinExistence type="predicted"/>
<reference evidence="6 7" key="1">
    <citation type="submission" date="2024-01" db="EMBL/GenBank/DDBJ databases">
        <title>The complete chloroplast genome sequence of Lithospermum erythrorhizon: insights into the phylogenetic relationship among Boraginaceae species and the maternal lineages of purple gromwells.</title>
        <authorList>
            <person name="Okada T."/>
            <person name="Watanabe K."/>
        </authorList>
    </citation>
    <scope>NUCLEOTIDE SEQUENCE [LARGE SCALE GENOMIC DNA]</scope>
</reference>
<evidence type="ECO:0000256" key="3">
    <source>
        <dbReference type="PROSITE-ProRule" id="PRU00357"/>
    </source>
</evidence>
<evidence type="ECO:0000256" key="1">
    <source>
        <dbReference type="ARBA" id="ARBA00004123"/>
    </source>
</evidence>
<gene>
    <name evidence="6" type="ORF">LIER_12887</name>
</gene>